<accession>A0AAV9VFQ0</accession>
<dbReference type="Proteomes" id="UP001375240">
    <property type="component" value="Unassembled WGS sequence"/>
</dbReference>
<protein>
    <submittedName>
        <fullName evidence="1">Uncharacterized protein</fullName>
    </submittedName>
</protein>
<organism evidence="1 2">
    <name type="scientific">Orbilia brochopaga</name>
    <dbReference type="NCBI Taxonomy" id="3140254"/>
    <lineage>
        <taxon>Eukaryota</taxon>
        <taxon>Fungi</taxon>
        <taxon>Dikarya</taxon>
        <taxon>Ascomycota</taxon>
        <taxon>Pezizomycotina</taxon>
        <taxon>Orbiliomycetes</taxon>
        <taxon>Orbiliales</taxon>
        <taxon>Orbiliaceae</taxon>
        <taxon>Orbilia</taxon>
    </lineage>
</organism>
<comment type="caution">
    <text evidence="1">The sequence shown here is derived from an EMBL/GenBank/DDBJ whole genome shotgun (WGS) entry which is preliminary data.</text>
</comment>
<dbReference type="AlphaFoldDB" id="A0AAV9VFQ0"/>
<keyword evidence="2" id="KW-1185">Reference proteome</keyword>
<name>A0AAV9VFQ0_9PEZI</name>
<gene>
    <name evidence="1" type="ORF">TWF696_001110</name>
</gene>
<dbReference type="EMBL" id="JAVHNQ010000001">
    <property type="protein sequence ID" value="KAK6359989.1"/>
    <property type="molecule type" value="Genomic_DNA"/>
</dbReference>
<evidence type="ECO:0000313" key="2">
    <source>
        <dbReference type="Proteomes" id="UP001375240"/>
    </source>
</evidence>
<reference evidence="1 2" key="1">
    <citation type="submission" date="2019-10" db="EMBL/GenBank/DDBJ databases">
        <authorList>
            <person name="Palmer J.M."/>
        </authorList>
    </citation>
    <scope>NUCLEOTIDE SEQUENCE [LARGE SCALE GENOMIC DNA]</scope>
    <source>
        <strain evidence="1 2">TWF696</strain>
    </source>
</reference>
<sequence length="137" mass="16127">MFGPDWIEMKFRLKEGSHGSTSTHEAYAHETLAEFVDSLITQQRCTDLFPRQPGWTYDILCRRQSLIQLVEHLEENGEMVTVGEMFRGGETIHWRIYDETGQEMEDFTVEDYERRIGRRITNPESREVMAEVLALLR</sequence>
<evidence type="ECO:0000313" key="1">
    <source>
        <dbReference type="EMBL" id="KAK6359989.1"/>
    </source>
</evidence>
<proteinExistence type="predicted"/>